<dbReference type="Proteomes" id="UP000029839">
    <property type="component" value="Unassembled WGS sequence"/>
</dbReference>
<comment type="subcellular location">
    <subcellularLocation>
        <location evidence="1">Cell membrane</location>
        <topology evidence="1">Single-pass membrane protein</topology>
    </subcellularLocation>
</comment>
<keyword evidence="10" id="KW-0966">Cell projection</keyword>
<dbReference type="RefSeq" id="WP_043609904.1">
    <property type="nucleotide sequence ID" value="NZ_AXCY01000149.1"/>
</dbReference>
<keyword evidence="10" id="KW-0969">Cilium</keyword>
<dbReference type="InterPro" id="IPR050330">
    <property type="entry name" value="Bact_OuterMem_StrucFunc"/>
</dbReference>
<evidence type="ECO:0000256" key="6">
    <source>
        <dbReference type="ARBA" id="ARBA00023136"/>
    </source>
</evidence>
<dbReference type="GO" id="GO:0005886">
    <property type="term" value="C:plasma membrane"/>
    <property type="evidence" value="ECO:0007669"/>
    <property type="project" value="UniProtKB-SubCell"/>
</dbReference>
<gene>
    <name evidence="10" type="ORF">N868_05675</name>
</gene>
<comment type="caution">
    <text evidence="10">The sequence shown here is derived from an EMBL/GenBank/DDBJ whole genome shotgun (WGS) entry which is preliminary data.</text>
</comment>
<keyword evidence="6 7" id="KW-0472">Membrane</keyword>
<accession>A0A0A0BLV8</accession>
<name>A0A0A0BLV8_9CELL</name>
<evidence type="ECO:0000256" key="7">
    <source>
        <dbReference type="PROSITE-ProRule" id="PRU00473"/>
    </source>
</evidence>
<dbReference type="InterPro" id="IPR025713">
    <property type="entry name" value="MotB-like_N_dom"/>
</dbReference>
<evidence type="ECO:0000313" key="10">
    <source>
        <dbReference type="EMBL" id="KGM08850.1"/>
    </source>
</evidence>
<dbReference type="Gene3D" id="3.30.1330.60">
    <property type="entry name" value="OmpA-like domain"/>
    <property type="match status" value="1"/>
</dbReference>
<evidence type="ECO:0000256" key="3">
    <source>
        <dbReference type="ARBA" id="ARBA00022475"/>
    </source>
</evidence>
<feature type="domain" description="OmpA-like" evidence="9">
    <location>
        <begin position="162"/>
        <end position="281"/>
    </location>
</feature>
<evidence type="ECO:0000256" key="1">
    <source>
        <dbReference type="ARBA" id="ARBA00004162"/>
    </source>
</evidence>
<dbReference type="InterPro" id="IPR006665">
    <property type="entry name" value="OmpA-like"/>
</dbReference>
<evidence type="ECO:0000256" key="4">
    <source>
        <dbReference type="ARBA" id="ARBA00022692"/>
    </source>
</evidence>
<keyword evidence="3" id="KW-1003">Cell membrane</keyword>
<proteinExistence type="inferred from homology"/>
<dbReference type="OrthoDB" id="9815217at2"/>
<evidence type="ECO:0000256" key="5">
    <source>
        <dbReference type="ARBA" id="ARBA00022989"/>
    </source>
</evidence>
<dbReference type="PROSITE" id="PS51123">
    <property type="entry name" value="OMPA_2"/>
    <property type="match status" value="1"/>
</dbReference>
<keyword evidence="10" id="KW-0282">Flagellum</keyword>
<organism evidence="10 11">
    <name type="scientific">Cellulomonas carbonis T26</name>
    <dbReference type="NCBI Taxonomy" id="947969"/>
    <lineage>
        <taxon>Bacteria</taxon>
        <taxon>Bacillati</taxon>
        <taxon>Actinomycetota</taxon>
        <taxon>Actinomycetes</taxon>
        <taxon>Micrococcales</taxon>
        <taxon>Cellulomonadaceae</taxon>
        <taxon>Cellulomonas</taxon>
    </lineage>
</organism>
<sequence length="297" mass="32263">MSSGHGSGGHGRRPKKHVEHEEHENHERWAVSYADMMTVLVGLFIVMYAVSQVDEVKYEQLRKSLAIGFGNDAPTMLVGGGGALDSGEAVQITPDLTVELPSETMLVENKPQTPVEAQTEAERLTAAAVAEYERLEGIADRIQASLDAQQLSDRVRFRISERGLVVGLVADDVFFAADRAHLAPTAERVLDAIAPVLREVQEEISVEGHANVVPTAAYPTNWELSSDRATQVLRRLVEVGGLPPTRTAAVGYGDARPLDPSNTPQALEANRRVDLVVLSPAPDEVRRLLPQLAATMR</sequence>
<evidence type="ECO:0000256" key="2">
    <source>
        <dbReference type="ARBA" id="ARBA00008914"/>
    </source>
</evidence>
<dbReference type="EMBL" id="AXCY01000149">
    <property type="protein sequence ID" value="KGM08850.1"/>
    <property type="molecule type" value="Genomic_DNA"/>
</dbReference>
<reference evidence="10 11" key="2">
    <citation type="journal article" date="2015" name="Stand. Genomic Sci.">
        <title>Draft genome sequence of Cellulomonas carbonis T26(T) and comparative analysis of six Cellulomonas genomes.</title>
        <authorList>
            <person name="Zhuang W."/>
            <person name="Zhang S."/>
            <person name="Xia X."/>
            <person name="Wang G."/>
        </authorList>
    </citation>
    <scope>NUCLEOTIDE SEQUENCE [LARGE SCALE GENOMIC DNA]</scope>
    <source>
        <strain evidence="10 11">T26</strain>
    </source>
</reference>
<dbReference type="PANTHER" id="PTHR30329">
    <property type="entry name" value="STATOR ELEMENT OF FLAGELLAR MOTOR COMPLEX"/>
    <property type="match status" value="1"/>
</dbReference>
<dbReference type="PANTHER" id="PTHR30329:SF21">
    <property type="entry name" value="LIPOPROTEIN YIAD-RELATED"/>
    <property type="match status" value="1"/>
</dbReference>
<reference evidence="10 11" key="1">
    <citation type="submission" date="2013-08" db="EMBL/GenBank/DDBJ databases">
        <title>Genome sequencing of Cellulomonas carbonis T26.</title>
        <authorList>
            <person name="Chen F."/>
            <person name="Li Y."/>
            <person name="Wang G."/>
        </authorList>
    </citation>
    <scope>NUCLEOTIDE SEQUENCE [LARGE SCALE GENOMIC DNA]</scope>
    <source>
        <strain evidence="10 11">T26</strain>
    </source>
</reference>
<evidence type="ECO:0000256" key="8">
    <source>
        <dbReference type="SAM" id="MobiDB-lite"/>
    </source>
</evidence>
<evidence type="ECO:0000313" key="11">
    <source>
        <dbReference type="Proteomes" id="UP000029839"/>
    </source>
</evidence>
<dbReference type="AlphaFoldDB" id="A0A0A0BLV8"/>
<keyword evidence="11" id="KW-1185">Reference proteome</keyword>
<keyword evidence="4" id="KW-0812">Transmembrane</keyword>
<comment type="similarity">
    <text evidence="2">Belongs to the MotB family.</text>
</comment>
<feature type="region of interest" description="Disordered" evidence="8">
    <location>
        <begin position="1"/>
        <end position="23"/>
    </location>
</feature>
<dbReference type="CDD" id="cd07185">
    <property type="entry name" value="OmpA_C-like"/>
    <property type="match status" value="1"/>
</dbReference>
<dbReference type="Pfam" id="PF13677">
    <property type="entry name" value="MotB_plug"/>
    <property type="match status" value="1"/>
</dbReference>
<dbReference type="SUPFAM" id="SSF103088">
    <property type="entry name" value="OmpA-like"/>
    <property type="match status" value="1"/>
</dbReference>
<keyword evidence="5" id="KW-1133">Transmembrane helix</keyword>
<evidence type="ECO:0000259" key="9">
    <source>
        <dbReference type="PROSITE" id="PS51123"/>
    </source>
</evidence>
<protein>
    <submittedName>
        <fullName evidence="10">Flagellar motor protein MotB</fullName>
    </submittedName>
</protein>
<dbReference type="InterPro" id="IPR036737">
    <property type="entry name" value="OmpA-like_sf"/>
</dbReference>
<dbReference type="Pfam" id="PF00691">
    <property type="entry name" value="OmpA"/>
    <property type="match status" value="1"/>
</dbReference>